<dbReference type="EMBL" id="CP023067">
    <property type="protein sequence ID" value="ASY63482.1"/>
    <property type="molecule type" value="Genomic_DNA"/>
</dbReference>
<protein>
    <submittedName>
        <fullName evidence="2">Phage portal protein</fullName>
    </submittedName>
</protein>
<feature type="region of interest" description="Disordered" evidence="1">
    <location>
        <begin position="682"/>
        <end position="702"/>
    </location>
</feature>
<feature type="region of interest" description="Disordered" evidence="1">
    <location>
        <begin position="617"/>
        <end position="638"/>
    </location>
</feature>
<dbReference type="KEGG" id="esj:SJ05684_c20400"/>
<sequence length="702" mass="78467">MAAMTDERLCALVSQLVKDCEGYRDELATDRIKAMEYYDGTMRDVPADANRSKVVSRDVRAAIKKVLPSLIRTILGNDKVVEYQPVGEGDEAAAEQATDYINYVVFPESNGYDAVQDAAHDALKLRNGVIRWWYEKKQTVSVSTHTGLDEAALVQLVGDDDVEVLEQSQTIERIGTPESHAFERAGGIPLHTFPHAAPVEQPSYSVKIRRRAERGTPRLAAVPLEEFLIHPDAISIEDSPITGIAMRMRRSDLIAMGYDRDVIERLPASTGDRGRDDEDFARRRDAFAARDEMPKALEEVDYYELYVTIDADDDGIAELRRLVFAGGTSEENLLSNEEWDEVPFADLIIERRPHQREGGSVTDDLAEIQRVKTVLMRQTLDNLYWQNNQQPIVQEGAIANPEAVLNPKFGQPIRVSQGIDARAAVGYTMVPFVAKESFAMLSYLDQEATDRTGISDASSGLAPDALMNMTARATALIEQAGIGQTELMVRTFAHGLRRVFKGLLRLVIKHQDRPRAVRLRGQWVSFDPRHWNAEMDATVNTGLGAGTRERDMMMIQMIQQLQEKLLATLGPDNPYVSPDNLYNGIAKSVEAAGLKSPELYFTKPTPEEIHRRMQAAAEQPNPEMQKLQMRSQAEAEKARLLAENERRKLEIDRELKLAEIQQKGALKRYQIDAELDLKREQNAAEMMGGEPLTAAQVGGVPG</sequence>
<dbReference type="Pfam" id="PF23899">
    <property type="entry name" value="SU10_portal"/>
    <property type="match status" value="1"/>
</dbReference>
<dbReference type="Proteomes" id="UP000217211">
    <property type="component" value="Chromosome"/>
</dbReference>
<gene>
    <name evidence="2" type="ORF">SJ05684_c20400</name>
</gene>
<dbReference type="eggNOG" id="COG3064">
    <property type="taxonomic scope" value="Bacteria"/>
</dbReference>
<evidence type="ECO:0000256" key="1">
    <source>
        <dbReference type="SAM" id="MobiDB-lite"/>
    </source>
</evidence>
<organism evidence="2 3">
    <name type="scientific">Sinorhizobium sojae CCBAU 05684</name>
    <dbReference type="NCBI Taxonomy" id="716928"/>
    <lineage>
        <taxon>Bacteria</taxon>
        <taxon>Pseudomonadati</taxon>
        <taxon>Pseudomonadota</taxon>
        <taxon>Alphaproteobacteria</taxon>
        <taxon>Hyphomicrobiales</taxon>
        <taxon>Rhizobiaceae</taxon>
        <taxon>Sinorhizobium/Ensifer group</taxon>
        <taxon>Sinorhizobium</taxon>
    </lineage>
</organism>
<name>A0A249PCJ2_9HYPH</name>
<keyword evidence="3" id="KW-1185">Reference proteome</keyword>
<proteinExistence type="predicted"/>
<dbReference type="RefSeq" id="WP_034850805.1">
    <property type="nucleotide sequence ID" value="NZ_AJQT01000006.1"/>
</dbReference>
<evidence type="ECO:0000313" key="2">
    <source>
        <dbReference type="EMBL" id="ASY63482.1"/>
    </source>
</evidence>
<dbReference type="AlphaFoldDB" id="A0A249PCJ2"/>
<evidence type="ECO:0000313" key="3">
    <source>
        <dbReference type="Proteomes" id="UP000217211"/>
    </source>
</evidence>
<accession>A0A249PCJ2</accession>
<dbReference type="InterPro" id="IPR056909">
    <property type="entry name" value="SU10_portal"/>
</dbReference>
<reference evidence="2 3" key="1">
    <citation type="submission" date="2017-08" db="EMBL/GenBank/DDBJ databases">
        <title>Multipartite genome sequences of Sinorhizobium species nodulating soybeans.</title>
        <authorList>
            <person name="Tian C.F."/>
        </authorList>
    </citation>
    <scope>NUCLEOTIDE SEQUENCE [LARGE SCALE GENOMIC DNA]</scope>
    <source>
        <strain evidence="2 3">CCBAU 05684</strain>
    </source>
</reference>
<dbReference type="STRING" id="716928.GCA_000261485_00184"/>
<dbReference type="OrthoDB" id="5464900at2"/>